<dbReference type="GO" id="GO:0005634">
    <property type="term" value="C:nucleus"/>
    <property type="evidence" value="ECO:0007669"/>
    <property type="project" value="TreeGrafter"/>
</dbReference>
<protein>
    <recommendedName>
        <fullName evidence="4">AAA+ ATPase domain-containing protein</fullName>
    </recommendedName>
</protein>
<proteinExistence type="predicted"/>
<dbReference type="Gene3D" id="1.10.8.60">
    <property type="match status" value="1"/>
</dbReference>
<dbReference type="InterPro" id="IPR050238">
    <property type="entry name" value="DNA_Rep/Repair_Clamp_Loader"/>
</dbReference>
<dbReference type="InterPro" id="IPR003593">
    <property type="entry name" value="AAA+_ATPase"/>
</dbReference>
<dbReference type="Pfam" id="PF00004">
    <property type="entry name" value="AAA"/>
    <property type="match status" value="1"/>
</dbReference>
<dbReference type="CDD" id="cd00009">
    <property type="entry name" value="AAA"/>
    <property type="match status" value="1"/>
</dbReference>
<dbReference type="AlphaFoldDB" id="A0A0F9CQG0"/>
<dbReference type="GO" id="GO:0006261">
    <property type="term" value="P:DNA-templated DNA replication"/>
    <property type="evidence" value="ECO:0007669"/>
    <property type="project" value="TreeGrafter"/>
</dbReference>
<dbReference type="GO" id="GO:0005663">
    <property type="term" value="C:DNA replication factor C complex"/>
    <property type="evidence" value="ECO:0007669"/>
    <property type="project" value="TreeGrafter"/>
</dbReference>
<dbReference type="GO" id="GO:0006281">
    <property type="term" value="P:DNA repair"/>
    <property type="evidence" value="ECO:0007669"/>
    <property type="project" value="TreeGrafter"/>
</dbReference>
<evidence type="ECO:0000256" key="3">
    <source>
        <dbReference type="ARBA" id="ARBA00022840"/>
    </source>
</evidence>
<dbReference type="Gene3D" id="3.40.50.300">
    <property type="entry name" value="P-loop containing nucleotide triphosphate hydrolases"/>
    <property type="match status" value="1"/>
</dbReference>
<dbReference type="PANTHER" id="PTHR11669">
    <property type="entry name" value="REPLICATION FACTOR C / DNA POLYMERASE III GAMMA-TAU SUBUNIT"/>
    <property type="match status" value="1"/>
</dbReference>
<feature type="domain" description="AAA+ ATPase" evidence="4">
    <location>
        <begin position="41"/>
        <end position="169"/>
    </location>
</feature>
<organism evidence="5">
    <name type="scientific">marine sediment metagenome</name>
    <dbReference type="NCBI Taxonomy" id="412755"/>
    <lineage>
        <taxon>unclassified sequences</taxon>
        <taxon>metagenomes</taxon>
        <taxon>ecological metagenomes</taxon>
    </lineage>
</organism>
<dbReference type="SUPFAM" id="SSF52540">
    <property type="entry name" value="P-loop containing nucleoside triphosphate hydrolases"/>
    <property type="match status" value="1"/>
</dbReference>
<gene>
    <name evidence="5" type="ORF">LCGC14_2295780</name>
</gene>
<dbReference type="GO" id="GO:0005524">
    <property type="term" value="F:ATP binding"/>
    <property type="evidence" value="ECO:0007669"/>
    <property type="project" value="UniProtKB-KW"/>
</dbReference>
<accession>A0A0F9CQG0</accession>
<evidence type="ECO:0000256" key="2">
    <source>
        <dbReference type="ARBA" id="ARBA00022741"/>
    </source>
</evidence>
<dbReference type="PANTHER" id="PTHR11669:SF20">
    <property type="entry name" value="REPLICATION FACTOR C SUBUNIT 4"/>
    <property type="match status" value="1"/>
</dbReference>
<dbReference type="EMBL" id="LAZR01032262">
    <property type="protein sequence ID" value="KKL51409.1"/>
    <property type="molecule type" value="Genomic_DNA"/>
</dbReference>
<keyword evidence="3" id="KW-0067">ATP-binding</keyword>
<name>A0A0F9CQG0_9ZZZZ</name>
<dbReference type="SMART" id="SM00382">
    <property type="entry name" value="AAA"/>
    <property type="match status" value="1"/>
</dbReference>
<sequence>MTELQNMIWIEKFRPQTLSEIILKDKEKNVIKNYIKTSNLLPSFIFFSKSPGTGKTSLAKIIINELKCDSLKLNSSEERGIDSIRDKVSMFAKSLSTNGIKRCIFLDEADGLTKQAQDSLRNLMETYSDNAFFIFSCNDFTKIIDPIKSRCISINFQFPDKRSIFDKIFIICKEENIEGSVSSLVEYYYPDIRSMIAELQEAKLSGNPLEFKYQRFEDFLELIKKKDFETIKDIVYSTPFNFKAFNKWFFSYIFQNYDKYGFENARKMINFLAETEKFSSLNVNLEVIFIANIMEISKSL</sequence>
<dbReference type="InterPro" id="IPR003959">
    <property type="entry name" value="ATPase_AAA_core"/>
</dbReference>
<dbReference type="GO" id="GO:0016887">
    <property type="term" value="F:ATP hydrolysis activity"/>
    <property type="evidence" value="ECO:0007669"/>
    <property type="project" value="InterPro"/>
</dbReference>
<evidence type="ECO:0000259" key="4">
    <source>
        <dbReference type="SMART" id="SM00382"/>
    </source>
</evidence>
<comment type="caution">
    <text evidence="5">The sequence shown here is derived from an EMBL/GenBank/DDBJ whole genome shotgun (WGS) entry which is preliminary data.</text>
</comment>
<evidence type="ECO:0000256" key="1">
    <source>
        <dbReference type="ARBA" id="ARBA00022705"/>
    </source>
</evidence>
<evidence type="ECO:0000313" key="5">
    <source>
        <dbReference type="EMBL" id="KKL51409.1"/>
    </source>
</evidence>
<reference evidence="5" key="1">
    <citation type="journal article" date="2015" name="Nature">
        <title>Complex archaea that bridge the gap between prokaryotes and eukaryotes.</title>
        <authorList>
            <person name="Spang A."/>
            <person name="Saw J.H."/>
            <person name="Jorgensen S.L."/>
            <person name="Zaremba-Niedzwiedzka K."/>
            <person name="Martijn J."/>
            <person name="Lind A.E."/>
            <person name="van Eijk R."/>
            <person name="Schleper C."/>
            <person name="Guy L."/>
            <person name="Ettema T.J."/>
        </authorList>
    </citation>
    <scope>NUCLEOTIDE SEQUENCE</scope>
</reference>
<dbReference type="InterPro" id="IPR027417">
    <property type="entry name" value="P-loop_NTPase"/>
</dbReference>
<keyword evidence="1" id="KW-0235">DNA replication</keyword>
<keyword evidence="2" id="KW-0547">Nucleotide-binding</keyword>
<dbReference type="GO" id="GO:0003689">
    <property type="term" value="F:DNA clamp loader activity"/>
    <property type="evidence" value="ECO:0007669"/>
    <property type="project" value="TreeGrafter"/>
</dbReference>